<evidence type="ECO:0000256" key="4">
    <source>
        <dbReference type="ARBA" id="ARBA00022692"/>
    </source>
</evidence>
<sequence>MIVEQQYHHNHQLKTIGIRAILLFILWKLLQFTLIQEDGLIDSAITESIVFMSSFFINFFGGEAYHTASTLYINGIKSVFVGSPCNGLVIMVIFSSFVALTPGKVTTKIVYILVGLLIIYLSNTLRVIMLGYNYIQDLETFNFNHKYTYVIIVYSIVFALWMLWIEKFSSMKDLFNTNDQ</sequence>
<organism evidence="9 10">
    <name type="scientific">Flammeovirga pectinis</name>
    <dbReference type="NCBI Taxonomy" id="2494373"/>
    <lineage>
        <taxon>Bacteria</taxon>
        <taxon>Pseudomonadati</taxon>
        <taxon>Bacteroidota</taxon>
        <taxon>Cytophagia</taxon>
        <taxon>Cytophagales</taxon>
        <taxon>Flammeovirgaceae</taxon>
        <taxon>Flammeovirga</taxon>
    </lineage>
</organism>
<evidence type="ECO:0000256" key="6">
    <source>
        <dbReference type="ARBA" id="ARBA00022989"/>
    </source>
</evidence>
<gene>
    <name evidence="9" type="ORF">EI427_11030</name>
</gene>
<protein>
    <recommendedName>
        <fullName evidence="11">Exosortase/archaeosortase family protein</fullName>
    </recommendedName>
</protein>
<evidence type="ECO:0000313" key="9">
    <source>
        <dbReference type="EMBL" id="AZQ62746.1"/>
    </source>
</evidence>
<comment type="subcellular location">
    <subcellularLocation>
        <location evidence="1">Cell membrane</location>
        <topology evidence="1">Multi-pass membrane protein</topology>
    </subcellularLocation>
</comment>
<dbReference type="EMBL" id="CP034562">
    <property type="protein sequence ID" value="AZQ62746.1"/>
    <property type="molecule type" value="Genomic_DNA"/>
</dbReference>
<keyword evidence="4 8" id="KW-0812">Transmembrane</keyword>
<dbReference type="Proteomes" id="UP000267268">
    <property type="component" value="Chromosome 1"/>
</dbReference>
<evidence type="ECO:0000256" key="5">
    <source>
        <dbReference type="ARBA" id="ARBA00022801"/>
    </source>
</evidence>
<reference evidence="9 10" key="1">
    <citation type="submission" date="2018-12" db="EMBL/GenBank/DDBJ databases">
        <title>Flammeovirga pectinis sp. nov., isolated from the gut of the Korean scallop, Patinopecten yessoensis.</title>
        <authorList>
            <person name="Bae J.-W."/>
            <person name="Jeong Y.-S."/>
            <person name="Kang W."/>
        </authorList>
    </citation>
    <scope>NUCLEOTIDE SEQUENCE [LARGE SCALE GENOMIC DNA]</scope>
    <source>
        <strain evidence="9 10">L12M1</strain>
    </source>
</reference>
<dbReference type="GO" id="GO:0005886">
    <property type="term" value="C:plasma membrane"/>
    <property type="evidence" value="ECO:0007669"/>
    <property type="project" value="UniProtKB-SubCell"/>
</dbReference>
<dbReference type="GO" id="GO:0008233">
    <property type="term" value="F:peptidase activity"/>
    <property type="evidence" value="ECO:0007669"/>
    <property type="project" value="UniProtKB-KW"/>
</dbReference>
<accession>A0A3S9P3G2</accession>
<dbReference type="AlphaFoldDB" id="A0A3S9P3G2"/>
<dbReference type="KEGG" id="fll:EI427_11030"/>
<keyword evidence="7 8" id="KW-0472">Membrane</keyword>
<keyword evidence="3" id="KW-0645">Protease</keyword>
<name>A0A3S9P3G2_9BACT</name>
<evidence type="ECO:0000256" key="2">
    <source>
        <dbReference type="ARBA" id="ARBA00022475"/>
    </source>
</evidence>
<evidence type="ECO:0000256" key="1">
    <source>
        <dbReference type="ARBA" id="ARBA00004651"/>
    </source>
</evidence>
<dbReference type="Pfam" id="PF09721">
    <property type="entry name" value="Exosortase_EpsH"/>
    <property type="match status" value="1"/>
</dbReference>
<dbReference type="InterPro" id="IPR019127">
    <property type="entry name" value="Exosortase"/>
</dbReference>
<dbReference type="OrthoDB" id="678161at2"/>
<evidence type="ECO:0000256" key="7">
    <source>
        <dbReference type="ARBA" id="ARBA00023136"/>
    </source>
</evidence>
<keyword evidence="2" id="KW-1003">Cell membrane</keyword>
<feature type="transmembrane region" description="Helical" evidence="8">
    <location>
        <begin position="16"/>
        <end position="35"/>
    </location>
</feature>
<dbReference type="InterPro" id="IPR026392">
    <property type="entry name" value="Exo/Archaeosortase_dom"/>
</dbReference>
<dbReference type="RefSeq" id="WP_126614551.1">
    <property type="nucleotide sequence ID" value="NZ_CP034562.1"/>
</dbReference>
<feature type="transmembrane region" description="Helical" evidence="8">
    <location>
        <begin position="109"/>
        <end position="135"/>
    </location>
</feature>
<feature type="transmembrane region" description="Helical" evidence="8">
    <location>
        <begin position="147"/>
        <end position="165"/>
    </location>
</feature>
<evidence type="ECO:0008006" key="11">
    <source>
        <dbReference type="Google" id="ProtNLM"/>
    </source>
</evidence>
<evidence type="ECO:0000313" key="10">
    <source>
        <dbReference type="Proteomes" id="UP000267268"/>
    </source>
</evidence>
<keyword evidence="5" id="KW-0378">Hydrolase</keyword>
<evidence type="ECO:0000256" key="8">
    <source>
        <dbReference type="SAM" id="Phobius"/>
    </source>
</evidence>
<evidence type="ECO:0000256" key="3">
    <source>
        <dbReference type="ARBA" id="ARBA00022670"/>
    </source>
</evidence>
<dbReference type="GO" id="GO:0006508">
    <property type="term" value="P:proteolysis"/>
    <property type="evidence" value="ECO:0007669"/>
    <property type="project" value="UniProtKB-KW"/>
</dbReference>
<keyword evidence="10" id="KW-1185">Reference proteome</keyword>
<dbReference type="NCBIfam" id="TIGR04178">
    <property type="entry name" value="exo_archaeo"/>
    <property type="match status" value="1"/>
</dbReference>
<keyword evidence="6 8" id="KW-1133">Transmembrane helix</keyword>
<feature type="transmembrane region" description="Helical" evidence="8">
    <location>
        <begin position="80"/>
        <end position="100"/>
    </location>
</feature>
<proteinExistence type="predicted"/>